<evidence type="ECO:0000313" key="2">
    <source>
        <dbReference type="EMBL" id="MEV0367225.1"/>
    </source>
</evidence>
<evidence type="ECO:0000313" key="3">
    <source>
        <dbReference type="Proteomes" id="UP001551658"/>
    </source>
</evidence>
<name>A0ABV3FHV9_9NOCA</name>
<comment type="caution">
    <text evidence="2">The sequence shown here is derived from an EMBL/GenBank/DDBJ whole genome shotgun (WGS) entry which is preliminary data.</text>
</comment>
<evidence type="ECO:0000256" key="1">
    <source>
        <dbReference type="SAM" id="MobiDB-lite"/>
    </source>
</evidence>
<feature type="region of interest" description="Disordered" evidence="1">
    <location>
        <begin position="81"/>
        <end position="137"/>
    </location>
</feature>
<sequence>MSSAASRGPTGPAEITQEAAERAVRALDMCASDIARREHAMFGGARQSADLFLGKDYRGKEVTDSAQQHSGPEVTAALRAGTPGIPRQSAGADRHASSGDGAGEPPPPPAGGRSGGDDEPHIRLDLGGPGSPALPANADSAALARGSLTAALRDWSAPGYVDDIANAVGDVVAHGRGTVRLTAETVGRTDGSRLLRIEVTHTDAGRVRTTWELDRTPRAVERVVPEPGSTPQPERAAGADGDDRRTPLWESVYQDYQKGVGEVRRAMARDLARDYPWLTSAQIDDAKLIISELYTNSVAYSPDHRGRIDITAPADGQVRVSVTNAMGPGDALKMADWVPDQQSVERQGGRGTQLAHALSAACGRDLHFGTEGSSATHWFELHRSDEGGGSDPVFDISGLADDLADLGINVDDLRPDGE</sequence>
<evidence type="ECO:0008006" key="4">
    <source>
        <dbReference type="Google" id="ProtNLM"/>
    </source>
</evidence>
<dbReference type="Gene3D" id="3.30.565.10">
    <property type="entry name" value="Histidine kinase-like ATPase, C-terminal domain"/>
    <property type="match status" value="1"/>
</dbReference>
<feature type="compositionally biased region" description="Basic and acidic residues" evidence="1">
    <location>
        <begin position="115"/>
        <end position="124"/>
    </location>
</feature>
<feature type="region of interest" description="Disordered" evidence="1">
    <location>
        <begin position="221"/>
        <end position="245"/>
    </location>
</feature>
<proteinExistence type="predicted"/>
<reference evidence="2 3" key="1">
    <citation type="submission" date="2024-06" db="EMBL/GenBank/DDBJ databases">
        <title>The Natural Products Discovery Center: Release of the First 8490 Sequenced Strains for Exploring Actinobacteria Biosynthetic Diversity.</title>
        <authorList>
            <person name="Kalkreuter E."/>
            <person name="Kautsar S.A."/>
            <person name="Yang D."/>
            <person name="Bader C.D."/>
            <person name="Teijaro C.N."/>
            <person name="Fluegel L."/>
            <person name="Davis C.M."/>
            <person name="Simpson J.R."/>
            <person name="Lauterbach L."/>
            <person name="Steele A.D."/>
            <person name="Gui C."/>
            <person name="Meng S."/>
            <person name="Li G."/>
            <person name="Viehrig K."/>
            <person name="Ye F."/>
            <person name="Su P."/>
            <person name="Kiefer A.F."/>
            <person name="Nichols A."/>
            <person name="Cepeda A.J."/>
            <person name="Yan W."/>
            <person name="Fan B."/>
            <person name="Jiang Y."/>
            <person name="Adhikari A."/>
            <person name="Zheng C.-J."/>
            <person name="Schuster L."/>
            <person name="Cowan T.M."/>
            <person name="Smanski M.J."/>
            <person name="Chevrette M.G."/>
            <person name="De Carvalho L.P.S."/>
            <person name="Shen B."/>
        </authorList>
    </citation>
    <scope>NUCLEOTIDE SEQUENCE [LARGE SCALE GENOMIC DNA]</scope>
    <source>
        <strain evidence="2 3">NPDC050671</strain>
    </source>
</reference>
<dbReference type="InterPro" id="IPR036890">
    <property type="entry name" value="HATPase_C_sf"/>
</dbReference>
<dbReference type="PANTHER" id="PTHR35526:SF3">
    <property type="entry name" value="ANTI-SIGMA-F FACTOR RSBW"/>
    <property type="match status" value="1"/>
</dbReference>
<dbReference type="InterPro" id="IPR050267">
    <property type="entry name" value="Anti-sigma-factor_SerPK"/>
</dbReference>
<protein>
    <recommendedName>
        <fullName evidence="4">Anti-sigma regulatory factor (Ser/Thr protein kinase)</fullName>
    </recommendedName>
</protein>
<dbReference type="EMBL" id="JBFAIH010000026">
    <property type="protein sequence ID" value="MEV0367225.1"/>
    <property type="molecule type" value="Genomic_DNA"/>
</dbReference>
<gene>
    <name evidence="2" type="ORF">AB0H72_31505</name>
</gene>
<dbReference type="Proteomes" id="UP001551658">
    <property type="component" value="Unassembled WGS sequence"/>
</dbReference>
<keyword evidence="3" id="KW-1185">Reference proteome</keyword>
<organism evidence="2 3">
    <name type="scientific">Nocardia fusca</name>
    <dbReference type="NCBI Taxonomy" id="941183"/>
    <lineage>
        <taxon>Bacteria</taxon>
        <taxon>Bacillati</taxon>
        <taxon>Actinomycetota</taxon>
        <taxon>Actinomycetes</taxon>
        <taxon>Mycobacteriales</taxon>
        <taxon>Nocardiaceae</taxon>
        <taxon>Nocardia</taxon>
    </lineage>
</organism>
<accession>A0ABV3FHV9</accession>
<dbReference type="PANTHER" id="PTHR35526">
    <property type="entry name" value="ANTI-SIGMA-F FACTOR RSBW-RELATED"/>
    <property type="match status" value="1"/>
</dbReference>
<dbReference type="RefSeq" id="WP_357986458.1">
    <property type="nucleotide sequence ID" value="NZ_JBFAIH010000026.1"/>
</dbReference>